<dbReference type="PANTHER" id="PTHR23327:SF51">
    <property type="entry name" value="TRANSCRIPTIONAL REGULATOR OF YEAST FORM ADHERENCE 3"/>
    <property type="match status" value="1"/>
</dbReference>
<feature type="compositionally biased region" description="Basic and acidic residues" evidence="5">
    <location>
        <begin position="517"/>
        <end position="530"/>
    </location>
</feature>
<evidence type="ECO:0000259" key="6">
    <source>
        <dbReference type="PROSITE" id="PS50089"/>
    </source>
</evidence>
<gene>
    <name evidence="7" type="ORF">BN980_GECA13s00934g</name>
</gene>
<keyword evidence="3" id="KW-0862">Zinc</keyword>
<organism evidence="7 8">
    <name type="scientific">Geotrichum candidum</name>
    <name type="common">Oospora lactis</name>
    <name type="synonym">Dipodascus geotrichum</name>
    <dbReference type="NCBI Taxonomy" id="1173061"/>
    <lineage>
        <taxon>Eukaryota</taxon>
        <taxon>Fungi</taxon>
        <taxon>Dikarya</taxon>
        <taxon>Ascomycota</taxon>
        <taxon>Saccharomycotina</taxon>
        <taxon>Dipodascomycetes</taxon>
        <taxon>Dipodascales</taxon>
        <taxon>Dipodascaceae</taxon>
        <taxon>Geotrichum</taxon>
    </lineage>
</organism>
<keyword evidence="1" id="KW-0479">Metal-binding</keyword>
<dbReference type="AlphaFoldDB" id="A0A0J9XFC3"/>
<evidence type="ECO:0000313" key="7">
    <source>
        <dbReference type="EMBL" id="CDO55965.1"/>
    </source>
</evidence>
<dbReference type="Gene3D" id="3.30.40.10">
    <property type="entry name" value="Zinc/RING finger domain, C3HC4 (zinc finger)"/>
    <property type="match status" value="1"/>
</dbReference>
<protein>
    <submittedName>
        <fullName evidence="7">Similar to Saccharomyces cerevisiae YOL054W PSH1 E3 ubiquitin ligase that mediates poyubiquitination and degradation of centromere-binding protein Cse4p</fullName>
    </submittedName>
</protein>
<evidence type="ECO:0000256" key="1">
    <source>
        <dbReference type="ARBA" id="ARBA00022723"/>
    </source>
</evidence>
<evidence type="ECO:0000256" key="5">
    <source>
        <dbReference type="SAM" id="MobiDB-lite"/>
    </source>
</evidence>
<dbReference type="InterPro" id="IPR017907">
    <property type="entry name" value="Znf_RING_CS"/>
</dbReference>
<dbReference type="InterPro" id="IPR027370">
    <property type="entry name" value="Znf-RING_euk"/>
</dbReference>
<dbReference type="InterPro" id="IPR013083">
    <property type="entry name" value="Znf_RING/FYVE/PHD"/>
</dbReference>
<name>A0A0J9XFC3_GEOCN</name>
<evidence type="ECO:0000256" key="2">
    <source>
        <dbReference type="ARBA" id="ARBA00022771"/>
    </source>
</evidence>
<proteinExistence type="predicted"/>
<feature type="region of interest" description="Disordered" evidence="5">
    <location>
        <begin position="308"/>
        <end position="329"/>
    </location>
</feature>
<feature type="compositionally biased region" description="Low complexity" evidence="5">
    <location>
        <begin position="562"/>
        <end position="573"/>
    </location>
</feature>
<dbReference type="InterPro" id="IPR001841">
    <property type="entry name" value="Znf_RING"/>
</dbReference>
<evidence type="ECO:0000313" key="8">
    <source>
        <dbReference type="Proteomes" id="UP000242525"/>
    </source>
</evidence>
<dbReference type="OrthoDB" id="6105938at2759"/>
<feature type="domain" description="RING-type" evidence="6">
    <location>
        <begin position="38"/>
        <end position="76"/>
    </location>
</feature>
<comment type="caution">
    <text evidence="7">The sequence shown here is derived from an EMBL/GenBank/DDBJ whole genome shotgun (WGS) entry which is preliminary data.</text>
</comment>
<accession>A0A0J9XFC3</accession>
<keyword evidence="2 4" id="KW-0863">Zinc-finger</keyword>
<dbReference type="PROSITE" id="PS00518">
    <property type="entry name" value="ZF_RING_1"/>
    <property type="match status" value="1"/>
</dbReference>
<feature type="region of interest" description="Disordered" evidence="5">
    <location>
        <begin position="379"/>
        <end position="590"/>
    </location>
</feature>
<dbReference type="GO" id="GO:0008270">
    <property type="term" value="F:zinc ion binding"/>
    <property type="evidence" value="ECO:0007669"/>
    <property type="project" value="UniProtKB-KW"/>
</dbReference>
<evidence type="ECO:0000256" key="3">
    <source>
        <dbReference type="ARBA" id="ARBA00022833"/>
    </source>
</evidence>
<reference evidence="7" key="1">
    <citation type="submission" date="2014-03" db="EMBL/GenBank/DDBJ databases">
        <authorList>
            <person name="Casaregola S."/>
        </authorList>
    </citation>
    <scope>NUCLEOTIDE SEQUENCE [LARGE SCALE GENOMIC DNA]</scope>
    <source>
        <strain evidence="7">CLIB 918</strain>
    </source>
</reference>
<dbReference type="SMART" id="SM00184">
    <property type="entry name" value="RING"/>
    <property type="match status" value="1"/>
</dbReference>
<dbReference type="PANTHER" id="PTHR23327">
    <property type="entry name" value="RING FINGER PROTEIN 127"/>
    <property type="match status" value="1"/>
</dbReference>
<feature type="compositionally biased region" description="Acidic residues" evidence="5">
    <location>
        <begin position="232"/>
        <end position="255"/>
    </location>
</feature>
<feature type="compositionally biased region" description="Basic and acidic residues" evidence="5">
    <location>
        <begin position="538"/>
        <end position="554"/>
    </location>
</feature>
<dbReference type="Proteomes" id="UP000242525">
    <property type="component" value="Unassembled WGS sequence"/>
</dbReference>
<feature type="region of interest" description="Disordered" evidence="5">
    <location>
        <begin position="219"/>
        <end position="255"/>
    </location>
</feature>
<feature type="compositionally biased region" description="Pro residues" evidence="5">
    <location>
        <begin position="386"/>
        <end position="397"/>
    </location>
</feature>
<keyword evidence="8" id="KW-1185">Reference proteome</keyword>
<dbReference type="PROSITE" id="PS50089">
    <property type="entry name" value="ZF_RING_2"/>
    <property type="match status" value="1"/>
</dbReference>
<dbReference type="Pfam" id="PF13445">
    <property type="entry name" value="zf-RING_UBOX"/>
    <property type="match status" value="1"/>
</dbReference>
<feature type="compositionally biased region" description="Basic and acidic residues" evidence="5">
    <location>
        <begin position="423"/>
        <end position="434"/>
    </location>
</feature>
<dbReference type="STRING" id="1173061.A0A0J9XFC3"/>
<dbReference type="EMBL" id="CCBN010000013">
    <property type="protein sequence ID" value="CDO55965.1"/>
    <property type="molecule type" value="Genomic_DNA"/>
</dbReference>
<dbReference type="SUPFAM" id="SSF57850">
    <property type="entry name" value="RING/U-box"/>
    <property type="match status" value="1"/>
</dbReference>
<evidence type="ECO:0000256" key="4">
    <source>
        <dbReference type="PROSITE-ProRule" id="PRU00175"/>
    </source>
</evidence>
<sequence>MANNRQHTDHLDFRTQFKNDSKESVLDLLVKVQQNIICSICQEVMFAPFVTSCGHTFCYTCLYEWLQRNCSCPTCREELNQRPVLSHGIKSLALTLVESISTTPSIKERYEEMKKVSLQGYETDMQEYKEAFPDLFNWEVDAAFSDHSDNVTRCPRCHWELEEGRCLHCSWEPSQRSNQIYDSDSHEDTTTDTEAQLAREFIASNLGHRNRLEYDPEAYYSADSDGPRPSDDEFVVPDSDIESVSDPGDEDDEDDYEDFVSRTRFNITQNTVSQTHEFTEFGSDDDDYDYSDNNGVQESMLWRPGSDRFRAQNASGHNTGVPETPPPPYSYPAVVVPPVSFQPFNSLSQLPNRAAPRAAPRRLRSHEPAHHLNLPFMEAPQDQQPQQPPQFQQPPEPTLSERQRHELGILNEAPLGNSLAERMQQRREAAELARRRAQPVSQIQRRHPAAGTTANNPVDLSATPRAPRRHRGRRNQPIIIDDEEESGHEAPADTQPTEASDDLEGPEVITYSAAGYLEHDPSDHRPEVDMYRTQVAYHSRENDTYEPRRIRVFDNDSDEDPPQSQRQQQQSRITDSDSDDYYGTYNRRFR</sequence>